<evidence type="ECO:0000256" key="4">
    <source>
        <dbReference type="ARBA" id="ARBA00023315"/>
    </source>
</evidence>
<keyword evidence="3 8" id="KW-0808">Transferase</keyword>
<sequence>MALDDAACGKLSLMEPIGYQCNSCGYCKNDETSQRTPNSRGSYYALTKSLCPKVYQMLLDRGWRRSGETLYIPDASRSCCPHYTIRLPASDFTPNRDQRQALNRWNRHVLGEQYSIELTTKYPTSKADKKKANNTFDLIKTIHESEQKYLKTDIHPSAHRFEISLEEDTYSEEKFALFENYQRNVHKEGPDDITRNGFRRFLCNSPLHRHKIDKTKQLGSYHQCYRLDGQLVAMGVLDLLPHAVSAVYFMYHETLEQWSPGKLSALRETALTLEGGYQYYYMGYYIHSCLKMRYKGHYRPQYVLDFISGQWDLLDDEMRTLMEEKKFVSMSCERARKKSQTGSKMALDGNISTRAPEPPKDETKRDNNGDDIPEPEPEQNESATTTTTTSSDPPILHPTPLAAMTSHLPLTSLSMPGILPLANLLSTLDLDTINVYFGARGGGDGGVYEMQDIVSWQTGSPTNPRSLKGNVADFAAAVGVEVVKAVAVDFSPRR</sequence>
<evidence type="ECO:0000313" key="9">
    <source>
        <dbReference type="Proteomes" id="UP001303373"/>
    </source>
</evidence>
<dbReference type="AlphaFoldDB" id="A0AAQ3R9U1"/>
<name>A0AAQ3R9U1_9PEZI</name>
<dbReference type="Pfam" id="PF04377">
    <property type="entry name" value="ATE_C"/>
    <property type="match status" value="1"/>
</dbReference>
<dbReference type="PANTHER" id="PTHR21367">
    <property type="entry name" value="ARGININE-TRNA-PROTEIN TRANSFERASE 1"/>
    <property type="match status" value="1"/>
</dbReference>
<dbReference type="InterPro" id="IPR007471">
    <property type="entry name" value="N-end_Aminoacyl_Trfase_N"/>
</dbReference>
<evidence type="ECO:0000256" key="3">
    <source>
        <dbReference type="ARBA" id="ARBA00022679"/>
    </source>
</evidence>
<evidence type="ECO:0000256" key="2">
    <source>
        <dbReference type="ARBA" id="ARBA00012025"/>
    </source>
</evidence>
<comment type="similarity">
    <text evidence="1">Belongs to the R-transferase family.</text>
</comment>
<feature type="domain" description="N-end rule aminoacyl transferase C-terminal" evidence="7">
    <location>
        <begin position="173"/>
        <end position="305"/>
    </location>
</feature>
<proteinExistence type="inferred from homology"/>
<protein>
    <recommendedName>
        <fullName evidence="2">arginyltransferase</fullName>
        <ecNumber evidence="2">2.3.2.8</ecNumber>
    </recommendedName>
</protein>
<organism evidence="8 9">
    <name type="scientific">Acrodontium crateriforme</name>
    <dbReference type="NCBI Taxonomy" id="150365"/>
    <lineage>
        <taxon>Eukaryota</taxon>
        <taxon>Fungi</taxon>
        <taxon>Dikarya</taxon>
        <taxon>Ascomycota</taxon>
        <taxon>Pezizomycotina</taxon>
        <taxon>Dothideomycetes</taxon>
        <taxon>Dothideomycetidae</taxon>
        <taxon>Mycosphaerellales</taxon>
        <taxon>Teratosphaeriaceae</taxon>
        <taxon>Acrodontium</taxon>
    </lineage>
</organism>
<feature type="compositionally biased region" description="Acidic residues" evidence="5">
    <location>
        <begin position="369"/>
        <end position="379"/>
    </location>
</feature>
<accession>A0AAQ3R9U1</accession>
<evidence type="ECO:0000256" key="5">
    <source>
        <dbReference type="SAM" id="MobiDB-lite"/>
    </source>
</evidence>
<evidence type="ECO:0000259" key="6">
    <source>
        <dbReference type="Pfam" id="PF04376"/>
    </source>
</evidence>
<evidence type="ECO:0000313" key="8">
    <source>
        <dbReference type="EMBL" id="WPH03494.1"/>
    </source>
</evidence>
<dbReference type="Proteomes" id="UP001303373">
    <property type="component" value="Chromosome 10"/>
</dbReference>
<keyword evidence="4" id="KW-0012">Acyltransferase</keyword>
<reference evidence="8 9" key="1">
    <citation type="submission" date="2023-11" db="EMBL/GenBank/DDBJ databases">
        <title>An acidophilic fungus is an integral part of prey digestion in a carnivorous sundew plant.</title>
        <authorList>
            <person name="Tsai I.J."/>
        </authorList>
    </citation>
    <scope>NUCLEOTIDE SEQUENCE [LARGE SCALE GENOMIC DNA]</scope>
    <source>
        <strain evidence="8">169a</strain>
    </source>
</reference>
<dbReference type="GO" id="GO:0005737">
    <property type="term" value="C:cytoplasm"/>
    <property type="evidence" value="ECO:0007669"/>
    <property type="project" value="TreeGrafter"/>
</dbReference>
<evidence type="ECO:0000259" key="7">
    <source>
        <dbReference type="Pfam" id="PF04377"/>
    </source>
</evidence>
<dbReference type="GO" id="GO:0004057">
    <property type="term" value="F:arginyl-tRNA--protein transferase activity"/>
    <property type="evidence" value="ECO:0007669"/>
    <property type="project" value="UniProtKB-EC"/>
</dbReference>
<evidence type="ECO:0000256" key="1">
    <source>
        <dbReference type="ARBA" id="ARBA00009991"/>
    </source>
</evidence>
<dbReference type="InterPro" id="IPR030700">
    <property type="entry name" value="N-end_Aminoacyl_Trfase"/>
</dbReference>
<dbReference type="SUPFAM" id="SSF55729">
    <property type="entry name" value="Acyl-CoA N-acyltransferases (Nat)"/>
    <property type="match status" value="1"/>
</dbReference>
<feature type="compositionally biased region" description="Basic and acidic residues" evidence="5">
    <location>
        <begin position="357"/>
        <end position="368"/>
    </location>
</feature>
<gene>
    <name evidence="8" type="ORF">R9X50_00637400</name>
</gene>
<dbReference type="InterPro" id="IPR016181">
    <property type="entry name" value="Acyl_CoA_acyltransferase"/>
</dbReference>
<dbReference type="PANTHER" id="PTHR21367:SF1">
    <property type="entry name" value="ARGINYL-TRNA--PROTEIN TRANSFERASE 1"/>
    <property type="match status" value="1"/>
</dbReference>
<dbReference type="EC" id="2.3.2.8" evidence="2"/>
<feature type="region of interest" description="Disordered" evidence="5">
    <location>
        <begin position="332"/>
        <end position="401"/>
    </location>
</feature>
<dbReference type="Pfam" id="PF04376">
    <property type="entry name" value="ATE_N"/>
    <property type="match status" value="1"/>
</dbReference>
<dbReference type="EMBL" id="CP138589">
    <property type="protein sequence ID" value="WPH03494.1"/>
    <property type="molecule type" value="Genomic_DNA"/>
</dbReference>
<feature type="domain" description="N-end aminoacyl transferase N-terminal" evidence="6">
    <location>
        <begin position="23"/>
        <end position="100"/>
    </location>
</feature>
<dbReference type="InterPro" id="IPR007472">
    <property type="entry name" value="N-end_Aminoacyl_Trfase_C"/>
</dbReference>
<keyword evidence="9" id="KW-1185">Reference proteome</keyword>